<dbReference type="EMBL" id="JABWDY010023979">
    <property type="protein sequence ID" value="KAF5190569.1"/>
    <property type="molecule type" value="Genomic_DNA"/>
</dbReference>
<sequence length="436" mass="49988">MKNFSPELLKIYLIGVPMHLKKKHIIEDLMKKAGLSVIVDEQFLRITKSSTLVRAINPKWELIPRILILEERGYYHKILLEVETEESFILDLPEKLPEEESEWSEKGDSCGHQAATSRDGSKGMEWGKQCIQLQQRAGDNYSLKVNKGQLTTDEWRTWRPVKKEMQNFKFQKEEKATYAETIKNGKQPMGQTSFFGPLMDLNDEAEFQDYISTDHVQQIKRNGSATGQEKLFNWPATQKLTVSKRFWGPHVKKMQIKKSNRMVRGVLSSMALKEKESLPSVNLKQSSLPLKILSRNDLSLPPQQETVMVQCEEDSVLQTDQQSSQPVCSSSIPPGFGKAPIYLEITDKVETEPNDKNSQTKEDFMKWIEQFVFPKARSLGLSSHLGNEFVEKALQETGMKGVLEKENDILEEDLREQKNYKDSNLVIAGDNVHHDD</sequence>
<proteinExistence type="predicted"/>
<feature type="region of interest" description="Disordered" evidence="1">
    <location>
        <begin position="100"/>
        <end position="122"/>
    </location>
</feature>
<keyword evidence="3" id="KW-1185">Reference proteome</keyword>
<name>A0A7J6VZL7_THATH</name>
<gene>
    <name evidence="2" type="ORF">FRX31_019844</name>
</gene>
<accession>A0A7J6VZL7</accession>
<organism evidence="2 3">
    <name type="scientific">Thalictrum thalictroides</name>
    <name type="common">Rue-anemone</name>
    <name type="synonym">Anemone thalictroides</name>
    <dbReference type="NCBI Taxonomy" id="46969"/>
    <lineage>
        <taxon>Eukaryota</taxon>
        <taxon>Viridiplantae</taxon>
        <taxon>Streptophyta</taxon>
        <taxon>Embryophyta</taxon>
        <taxon>Tracheophyta</taxon>
        <taxon>Spermatophyta</taxon>
        <taxon>Magnoliopsida</taxon>
        <taxon>Ranunculales</taxon>
        <taxon>Ranunculaceae</taxon>
        <taxon>Thalictroideae</taxon>
        <taxon>Thalictrum</taxon>
    </lineage>
</organism>
<evidence type="ECO:0000313" key="3">
    <source>
        <dbReference type="Proteomes" id="UP000554482"/>
    </source>
</evidence>
<comment type="caution">
    <text evidence="2">The sequence shown here is derived from an EMBL/GenBank/DDBJ whole genome shotgun (WGS) entry which is preliminary data.</text>
</comment>
<evidence type="ECO:0000256" key="1">
    <source>
        <dbReference type="SAM" id="MobiDB-lite"/>
    </source>
</evidence>
<evidence type="ECO:0000313" key="2">
    <source>
        <dbReference type="EMBL" id="KAF5190569.1"/>
    </source>
</evidence>
<feature type="compositionally biased region" description="Basic and acidic residues" evidence="1">
    <location>
        <begin position="100"/>
        <end position="109"/>
    </location>
</feature>
<dbReference type="AlphaFoldDB" id="A0A7J6VZL7"/>
<dbReference type="Proteomes" id="UP000554482">
    <property type="component" value="Unassembled WGS sequence"/>
</dbReference>
<reference evidence="2 3" key="1">
    <citation type="submission" date="2020-06" db="EMBL/GenBank/DDBJ databases">
        <title>Transcriptomic and genomic resources for Thalictrum thalictroides and T. hernandezii: Facilitating candidate gene discovery in an emerging model plant lineage.</title>
        <authorList>
            <person name="Arias T."/>
            <person name="Riano-Pachon D.M."/>
            <person name="Di Stilio V.S."/>
        </authorList>
    </citation>
    <scope>NUCLEOTIDE SEQUENCE [LARGE SCALE GENOMIC DNA]</scope>
    <source>
        <strain evidence="3">cv. WT478/WT964</strain>
        <tissue evidence="2">Leaves</tissue>
    </source>
</reference>
<protein>
    <submittedName>
        <fullName evidence="2">Uncharacterized protein</fullName>
    </submittedName>
</protein>